<protein>
    <recommendedName>
        <fullName evidence="3">Morphogenetic protein</fullName>
    </recommendedName>
</protein>
<dbReference type="EMBL" id="CP070368">
    <property type="protein sequence ID" value="QRZ12669.1"/>
    <property type="molecule type" value="Genomic_DNA"/>
</dbReference>
<accession>A0ABX7JIF4</accession>
<proteinExistence type="predicted"/>
<evidence type="ECO:0000313" key="2">
    <source>
        <dbReference type="Proteomes" id="UP000663629"/>
    </source>
</evidence>
<keyword evidence="2" id="KW-1185">Reference proteome</keyword>
<evidence type="ECO:0008006" key="3">
    <source>
        <dbReference type="Google" id="ProtNLM"/>
    </source>
</evidence>
<name>A0ABX7JIF4_9RHOB</name>
<evidence type="ECO:0000313" key="1">
    <source>
        <dbReference type="EMBL" id="QRZ12669.1"/>
    </source>
</evidence>
<dbReference type="RefSeq" id="WP_205293697.1">
    <property type="nucleotide sequence ID" value="NZ_CP070368.1"/>
</dbReference>
<organism evidence="1 2">
    <name type="scientific">Paracoccus methylovorus</name>
    <dbReference type="NCBI Taxonomy" id="2812658"/>
    <lineage>
        <taxon>Bacteria</taxon>
        <taxon>Pseudomonadati</taxon>
        <taxon>Pseudomonadota</taxon>
        <taxon>Alphaproteobacteria</taxon>
        <taxon>Rhodobacterales</taxon>
        <taxon>Paracoccaceae</taxon>
        <taxon>Paracoccus</taxon>
    </lineage>
</organism>
<gene>
    <name evidence="1" type="ORF">JWJ88_08605</name>
</gene>
<sequence>MADRPILFSGPMVRAILEGRKTQTRRVIKLAGCKPDYIGPRGCTHDPSCWGWEDSERGDYWLLKRGEGDKGRLDWSDWIGAYRVGDRLWVREKWQGLSFGDYQPTKSRTCDLRYAAADTLADADKSVRGYPWRPSIHMPRWASRLTLHVTDVCVQRLQDISEEDARAEGVETRQIRPVYDIGQPAETWWFGTENGRATGKSAFRDLWDSLNAERAPWASNPWVCAVSFEAREINIDRMEAE</sequence>
<dbReference type="Proteomes" id="UP000663629">
    <property type="component" value="Chromosome 1"/>
</dbReference>
<reference evidence="1 2" key="1">
    <citation type="submission" date="2021-02" db="EMBL/GenBank/DDBJ databases">
        <title>Paracoccus methylovroum sp.nov., a new methanol and methylamine utilizing methylotrophic denitrifer.</title>
        <authorList>
            <person name="Timsy T."/>
            <person name="Behrendt U."/>
            <person name="Ulrich A."/>
            <person name="Spanner T."/>
            <person name="Foesel B.U."/>
            <person name="Horn M.A."/>
            <person name="Kolb S."/>
        </authorList>
    </citation>
    <scope>NUCLEOTIDE SEQUENCE [LARGE SCALE GENOMIC DNA]</scope>
    <source>
        <strain evidence="1 2">H4-D09</strain>
    </source>
</reference>